<evidence type="ECO:0000256" key="10">
    <source>
        <dbReference type="ARBA" id="ARBA00030775"/>
    </source>
</evidence>
<dbReference type="PROSITE" id="PS00409">
    <property type="entry name" value="PROKAR_NTER_METHYL"/>
    <property type="match status" value="1"/>
</dbReference>
<evidence type="ECO:0000256" key="8">
    <source>
        <dbReference type="ARBA" id="ARBA00023136"/>
    </source>
</evidence>
<accession>A0A0S2T9L2</accession>
<dbReference type="InterPro" id="IPR045584">
    <property type="entry name" value="Pilin-like"/>
</dbReference>
<protein>
    <recommendedName>
        <fullName evidence="2">Type II secretion system protein H</fullName>
    </recommendedName>
    <alternativeName>
        <fullName evidence="10">General secretion pathway protein H</fullName>
    </alternativeName>
</protein>
<evidence type="ECO:0000256" key="3">
    <source>
        <dbReference type="ARBA" id="ARBA00022475"/>
    </source>
</evidence>
<evidence type="ECO:0000313" key="14">
    <source>
        <dbReference type="Proteomes" id="UP000055136"/>
    </source>
</evidence>
<keyword evidence="8 11" id="KW-0472">Membrane</keyword>
<sequence length="171" mass="18180">MVNYVIAGTRKADSNSAQRGFTLVELMITLAVAAILMSLAVPSFTSTIKNNRLTTQANDLIATLNYARSEAIRRGANVSVDSNDASANWHNGWVVKDSSNNILRNHQAFEGSSTLVAASSVSSLSYRSTGFLSGSSAITFTLCDDRSGETGRTISISLTGRPSVSNYTCDS</sequence>
<organism evidence="13 14">
    <name type="scientific">Candidatus Tenderia electrophaga</name>
    <dbReference type="NCBI Taxonomy" id="1748243"/>
    <lineage>
        <taxon>Bacteria</taxon>
        <taxon>Pseudomonadati</taxon>
        <taxon>Pseudomonadota</taxon>
        <taxon>Gammaproteobacteria</taxon>
        <taxon>Candidatus Tenderiales</taxon>
        <taxon>Candidatus Tenderiaceae</taxon>
        <taxon>Candidatus Tenderia</taxon>
    </lineage>
</organism>
<evidence type="ECO:0000256" key="4">
    <source>
        <dbReference type="ARBA" id="ARBA00022481"/>
    </source>
</evidence>
<dbReference type="KEGG" id="tee:Tel_00885"/>
<evidence type="ECO:0000256" key="5">
    <source>
        <dbReference type="ARBA" id="ARBA00022519"/>
    </source>
</evidence>
<keyword evidence="3" id="KW-1003">Cell membrane</keyword>
<dbReference type="GO" id="GO:0005886">
    <property type="term" value="C:plasma membrane"/>
    <property type="evidence" value="ECO:0007669"/>
    <property type="project" value="UniProtKB-SubCell"/>
</dbReference>
<evidence type="ECO:0000313" key="13">
    <source>
        <dbReference type="EMBL" id="ALP51807.1"/>
    </source>
</evidence>
<gene>
    <name evidence="13" type="ORF">Tel_00885</name>
</gene>
<dbReference type="NCBIfam" id="TIGR03804">
    <property type="entry name" value="para_beta_helix"/>
    <property type="match status" value="1"/>
</dbReference>
<evidence type="ECO:0000259" key="12">
    <source>
        <dbReference type="Pfam" id="PF12019"/>
    </source>
</evidence>
<keyword evidence="14" id="KW-1185">Reference proteome</keyword>
<dbReference type="InterPro" id="IPR012902">
    <property type="entry name" value="N_methyl_site"/>
</dbReference>
<dbReference type="GO" id="GO:0015627">
    <property type="term" value="C:type II protein secretion system complex"/>
    <property type="evidence" value="ECO:0007669"/>
    <property type="project" value="InterPro"/>
</dbReference>
<evidence type="ECO:0000256" key="11">
    <source>
        <dbReference type="SAM" id="Phobius"/>
    </source>
</evidence>
<comment type="subcellular location">
    <subcellularLocation>
        <location evidence="1">Cell inner membrane</location>
        <topology evidence="1">Single-pass membrane protein</topology>
    </subcellularLocation>
</comment>
<proteinExistence type="inferred from homology"/>
<dbReference type="GO" id="GO:0015628">
    <property type="term" value="P:protein secretion by the type II secretion system"/>
    <property type="evidence" value="ECO:0007669"/>
    <property type="project" value="InterPro"/>
</dbReference>
<dbReference type="Gene3D" id="3.55.40.10">
    <property type="entry name" value="minor pseudopilin epsh domain"/>
    <property type="match status" value="1"/>
</dbReference>
<keyword evidence="4" id="KW-0488">Methylation</keyword>
<dbReference type="InterPro" id="IPR022346">
    <property type="entry name" value="T2SS_GspH"/>
</dbReference>
<keyword evidence="6 11" id="KW-0812">Transmembrane</keyword>
<dbReference type="Proteomes" id="UP000055136">
    <property type="component" value="Chromosome"/>
</dbReference>
<dbReference type="STRING" id="1748243.Tel_00885"/>
<dbReference type="Pfam" id="PF07963">
    <property type="entry name" value="N_methyl"/>
    <property type="match status" value="1"/>
</dbReference>
<evidence type="ECO:0000256" key="1">
    <source>
        <dbReference type="ARBA" id="ARBA00004377"/>
    </source>
</evidence>
<name>A0A0S2T9L2_9GAMM</name>
<comment type="similarity">
    <text evidence="9">Belongs to the GSP H family.</text>
</comment>
<evidence type="ECO:0000256" key="6">
    <source>
        <dbReference type="ARBA" id="ARBA00022692"/>
    </source>
</evidence>
<dbReference type="NCBIfam" id="TIGR02532">
    <property type="entry name" value="IV_pilin_GFxxxE"/>
    <property type="match status" value="1"/>
</dbReference>
<evidence type="ECO:0000256" key="2">
    <source>
        <dbReference type="ARBA" id="ARBA00021549"/>
    </source>
</evidence>
<dbReference type="InterPro" id="IPR022441">
    <property type="entry name" value="Para_beta_helix_rpt-2"/>
</dbReference>
<dbReference type="SUPFAM" id="SSF54523">
    <property type="entry name" value="Pili subunits"/>
    <property type="match status" value="1"/>
</dbReference>
<feature type="domain" description="General secretion pathway GspH" evidence="12">
    <location>
        <begin position="56"/>
        <end position="160"/>
    </location>
</feature>
<dbReference type="AlphaFoldDB" id="A0A0S2T9L2"/>
<dbReference type="Pfam" id="PF12019">
    <property type="entry name" value="GspH"/>
    <property type="match status" value="1"/>
</dbReference>
<dbReference type="EMBL" id="CP013099">
    <property type="protein sequence ID" value="ALP51807.1"/>
    <property type="molecule type" value="Genomic_DNA"/>
</dbReference>
<feature type="transmembrane region" description="Helical" evidence="11">
    <location>
        <begin position="21"/>
        <end position="41"/>
    </location>
</feature>
<evidence type="ECO:0000256" key="9">
    <source>
        <dbReference type="ARBA" id="ARBA00025772"/>
    </source>
</evidence>
<reference evidence="13" key="1">
    <citation type="submission" date="2015-10" db="EMBL/GenBank/DDBJ databases">
        <title>Description of Candidatus Tenderia electrophaga gen. nov, sp. nov., an Uncultivated Electroautotroph from a Biocathode Enrichment.</title>
        <authorList>
            <person name="Eddie B.J."/>
            <person name="Malanoski A.P."/>
            <person name="Wang Z."/>
            <person name="Hall R.J."/>
            <person name="Oh S.D."/>
            <person name="Heiner C."/>
            <person name="Lin B."/>
            <person name="Strycharz-Glaven S.M."/>
        </authorList>
    </citation>
    <scope>NUCLEOTIDE SEQUENCE [LARGE SCALE GENOMIC DNA]</scope>
    <source>
        <strain evidence="13">NRL1</strain>
    </source>
</reference>
<keyword evidence="5" id="KW-0997">Cell inner membrane</keyword>
<evidence type="ECO:0000256" key="7">
    <source>
        <dbReference type="ARBA" id="ARBA00022989"/>
    </source>
</evidence>
<keyword evidence="7 11" id="KW-1133">Transmembrane helix</keyword>